<organism evidence="2 3">
    <name type="scientific">Corynebacterium timonense</name>
    <dbReference type="NCBI Taxonomy" id="441500"/>
    <lineage>
        <taxon>Bacteria</taxon>
        <taxon>Bacillati</taxon>
        <taxon>Actinomycetota</taxon>
        <taxon>Actinomycetes</taxon>
        <taxon>Mycobacteriales</taxon>
        <taxon>Corynebacteriaceae</taxon>
        <taxon>Corynebacterium</taxon>
    </lineage>
</organism>
<dbReference type="STRING" id="1203190.GCA_000312345_00309"/>
<dbReference type="EMBL" id="LT629765">
    <property type="protein sequence ID" value="SDR83037.1"/>
    <property type="molecule type" value="Genomic_DNA"/>
</dbReference>
<dbReference type="OrthoDB" id="4411781at2"/>
<dbReference type="AlphaFoldDB" id="A0A1H1M8U3"/>
<evidence type="ECO:0000313" key="2">
    <source>
        <dbReference type="EMBL" id="SDR83037.1"/>
    </source>
</evidence>
<proteinExistence type="predicted"/>
<evidence type="ECO:0000256" key="1">
    <source>
        <dbReference type="SAM" id="SignalP"/>
    </source>
</evidence>
<evidence type="ECO:0000313" key="3">
    <source>
        <dbReference type="Proteomes" id="UP000182237"/>
    </source>
</evidence>
<sequence>MRRSTVIPATLLAAAAAAAPAAHASHAFNNQDASVRCEHYTVEDGVTICVNERARAAQPECTPPGANEPAVTISRDFIGAKCWNQGQQGVPENLRPFTVRQYGQIVVFAAPGGDIFVFDTKRLALVQAGATNKVLFPGLSGNLF</sequence>
<protein>
    <submittedName>
        <fullName evidence="2">Uncharacterized protein</fullName>
    </submittedName>
</protein>
<keyword evidence="3" id="KW-1185">Reference proteome</keyword>
<feature type="chain" id="PRO_5009254244" evidence="1">
    <location>
        <begin position="25"/>
        <end position="144"/>
    </location>
</feature>
<dbReference type="Proteomes" id="UP000182237">
    <property type="component" value="Chromosome I"/>
</dbReference>
<gene>
    <name evidence="2" type="ORF">SAMN04488539_0464</name>
</gene>
<reference evidence="2 3" key="1">
    <citation type="submission" date="2016-10" db="EMBL/GenBank/DDBJ databases">
        <authorList>
            <person name="de Groot N.N."/>
        </authorList>
    </citation>
    <scope>NUCLEOTIDE SEQUENCE [LARGE SCALE GENOMIC DNA]</scope>
    <source>
        <strain evidence="2 3">DSM 45434</strain>
    </source>
</reference>
<dbReference type="RefSeq" id="WP_019193178.1">
    <property type="nucleotide sequence ID" value="NZ_LT629765.1"/>
</dbReference>
<feature type="signal peptide" evidence="1">
    <location>
        <begin position="1"/>
        <end position="24"/>
    </location>
</feature>
<dbReference type="eggNOG" id="ENOG5030D42">
    <property type="taxonomic scope" value="Bacteria"/>
</dbReference>
<keyword evidence="1" id="KW-0732">Signal</keyword>
<name>A0A1H1M8U3_9CORY</name>
<accession>A0A1H1M8U3</accession>